<evidence type="ECO:0000313" key="2">
    <source>
        <dbReference type="Proteomes" id="UP001054889"/>
    </source>
</evidence>
<dbReference type="AlphaFoldDB" id="A0AAV5CU12"/>
<organism evidence="1 2">
    <name type="scientific">Eleusine coracana subsp. coracana</name>
    <dbReference type="NCBI Taxonomy" id="191504"/>
    <lineage>
        <taxon>Eukaryota</taxon>
        <taxon>Viridiplantae</taxon>
        <taxon>Streptophyta</taxon>
        <taxon>Embryophyta</taxon>
        <taxon>Tracheophyta</taxon>
        <taxon>Spermatophyta</taxon>
        <taxon>Magnoliopsida</taxon>
        <taxon>Liliopsida</taxon>
        <taxon>Poales</taxon>
        <taxon>Poaceae</taxon>
        <taxon>PACMAD clade</taxon>
        <taxon>Chloridoideae</taxon>
        <taxon>Cynodonteae</taxon>
        <taxon>Eleusininae</taxon>
        <taxon>Eleusine</taxon>
    </lineage>
</organism>
<protein>
    <submittedName>
        <fullName evidence="1">Uncharacterized protein</fullName>
    </submittedName>
</protein>
<dbReference type="EMBL" id="BQKI01000009">
    <property type="protein sequence ID" value="GJN01621.1"/>
    <property type="molecule type" value="Genomic_DNA"/>
</dbReference>
<accession>A0AAV5CU12</accession>
<comment type="caution">
    <text evidence="1">The sequence shown here is derived from an EMBL/GenBank/DDBJ whole genome shotgun (WGS) entry which is preliminary data.</text>
</comment>
<name>A0AAV5CU12_ELECO</name>
<sequence>MHHCILEHFGNARSDVRSGVVSVLWLRAFLFSLLVLALTAHAADNNIASDDILSSQQRRQTDGDTLVVSAGGSFTVGTFYPRRIYQEKPRDVIIGVMRQDVVCWVANHDRPLDDTLSSTLLEVRQDGGEGV</sequence>
<dbReference type="Proteomes" id="UP001054889">
    <property type="component" value="Unassembled WGS sequence"/>
</dbReference>
<gene>
    <name evidence="1" type="primary">ga18900</name>
    <name evidence="1" type="ORF">PR202_ga18900</name>
</gene>
<proteinExistence type="predicted"/>
<keyword evidence="2" id="KW-1185">Reference proteome</keyword>
<reference evidence="1" key="1">
    <citation type="journal article" date="2018" name="DNA Res.">
        <title>Multiple hybrid de novo genome assembly of finger millet, an orphan allotetraploid crop.</title>
        <authorList>
            <person name="Hatakeyama M."/>
            <person name="Aluri S."/>
            <person name="Balachadran M.T."/>
            <person name="Sivarajan S.R."/>
            <person name="Patrignani A."/>
            <person name="Gruter S."/>
            <person name="Poveda L."/>
            <person name="Shimizu-Inatsugi R."/>
            <person name="Baeten J."/>
            <person name="Francoijs K.J."/>
            <person name="Nataraja K.N."/>
            <person name="Reddy Y.A.N."/>
            <person name="Phadnis S."/>
            <person name="Ravikumar R.L."/>
            <person name="Schlapbach R."/>
            <person name="Sreeman S.M."/>
            <person name="Shimizu K.K."/>
        </authorList>
    </citation>
    <scope>NUCLEOTIDE SEQUENCE</scope>
</reference>
<reference evidence="1" key="2">
    <citation type="submission" date="2021-12" db="EMBL/GenBank/DDBJ databases">
        <title>Resequencing data analysis of finger millet.</title>
        <authorList>
            <person name="Hatakeyama M."/>
            <person name="Aluri S."/>
            <person name="Balachadran M.T."/>
            <person name="Sivarajan S.R."/>
            <person name="Poveda L."/>
            <person name="Shimizu-Inatsugi R."/>
            <person name="Schlapbach R."/>
            <person name="Sreeman S.M."/>
            <person name="Shimizu K.K."/>
        </authorList>
    </citation>
    <scope>NUCLEOTIDE SEQUENCE</scope>
</reference>
<evidence type="ECO:0000313" key="1">
    <source>
        <dbReference type="EMBL" id="GJN01621.1"/>
    </source>
</evidence>